<sequence>MNIYAFNNAIGVLPRWLRQTLLVMKITTLILLTALLQVSAASFGQKVTIVKNNIALSEVFKEIRKQTGYNVLWQPAQVNGTKTINLQIKNQNLDDALEQILSSQGLEYSIEEETVMIKPKAPSFLDRVVGVFADINVVGVVVDGETGNALAGASVKVKGGNRTTTTASNGAFYLQGVDEDATIEISFIGFKSVELKAAKNLGTIKLEVSFSDLNEVEINKGYYTEKRRLSTGSVGRVTADEISRQPVSNPLAALYGRVPGLVITQVTGVPGGNFNIEIRGQNSLRKLTDNNGNIPLYIIDGVPFSSTPLNTAASQTMYPLGVNGTGSGVTGASPFNSINPSDIESIEILKDADATAIYGSRGANGVVLITTKRGKTGQMQIDANVYSGVGKVTRKLDLLNTEEYLEMRREAFKNDGINALPANAYDLNGTWDQHKYTDWQKELIGGTAKNTDAQISFSGGTANSQYRFGGGYHKESTVFPGDFADQRASSSLSLSNTSPNQKFKSQITVNYSIGTTNLFVEDLTSKAINLAPNAPDLLDGDGNLNWAAGVSQNLLRSTKNPYDARFINLIANGNFGYQFIPGLILKATMGYTNAMRKEVSKDKISTYLPSIQEFIQNSSIYGSSLINSWIIEPQLIWSKQFQKNKINALIGGTFQDQNSESLSQYASGFGSEALMDNISAALNVSNNYSTAKYRYNAIYTRINYDYNNKYIINLTGRRDGSSRFGPNRQFANFGAIGVAWIFSEEKLIKNSLSTLSYGKIRGSYGITGSDQTRDYAFLDSYNPSTGKYGGLQGLGPTQLYNPDFGWEVNKKLEMALELGFFKERILLTTAWYRNLSSSQLVGYPLPPSTGFTSLPSYNLDATVQNTGFELELNTINIKTQTFSWTSAINFSIPKNKLVSYPNLAGSSYASSYVVGEPLAIVKLYRYIGVNPQTGLYEVQDVDNNNLYNAADFHAVFMGAKFNGGFNNSLKWKWIQLDFLLQFSKQLGRNYLSLFVNSPGYMQNQPKEILSNRWRGLGDLASIQKFTQTSNTTYNRYNRSDALYSDASFIRLKNLSLAYQLPKVIVDMAKIKAARIYIQGQNLLTITKYKGLDPETQAGTLPPLFFLTGGVQLTF</sequence>
<dbReference type="InterPro" id="IPR023997">
    <property type="entry name" value="TonB-dep_OMP_SusC/RagA_CS"/>
</dbReference>
<organism evidence="9 10">
    <name type="scientific">Pedobacter frigoris</name>
    <dbReference type="NCBI Taxonomy" id="2571272"/>
    <lineage>
        <taxon>Bacteria</taxon>
        <taxon>Pseudomonadati</taxon>
        <taxon>Bacteroidota</taxon>
        <taxon>Sphingobacteriia</taxon>
        <taxon>Sphingobacteriales</taxon>
        <taxon>Sphingobacteriaceae</taxon>
        <taxon>Pedobacter</taxon>
    </lineage>
</organism>
<dbReference type="InterPro" id="IPR039426">
    <property type="entry name" value="TonB-dep_rcpt-like"/>
</dbReference>
<dbReference type="OrthoDB" id="9768177at2"/>
<dbReference type="Gene3D" id="2.170.130.10">
    <property type="entry name" value="TonB-dependent receptor, plug domain"/>
    <property type="match status" value="1"/>
</dbReference>
<name>A0A4U1CTB7_9SPHI</name>
<keyword evidence="4 7" id="KW-0812">Transmembrane</keyword>
<evidence type="ECO:0000256" key="7">
    <source>
        <dbReference type="PROSITE-ProRule" id="PRU01360"/>
    </source>
</evidence>
<dbReference type="RefSeq" id="WP_136834396.1">
    <property type="nucleotide sequence ID" value="NZ_SWBQ01000001.1"/>
</dbReference>
<dbReference type="PROSITE" id="PS52016">
    <property type="entry name" value="TONB_DEPENDENT_REC_3"/>
    <property type="match status" value="1"/>
</dbReference>
<dbReference type="InterPro" id="IPR008969">
    <property type="entry name" value="CarboxyPept-like_regulatory"/>
</dbReference>
<protein>
    <submittedName>
        <fullName evidence="9">SusC/RagA family TonB-linked outer membrane protein</fullName>
    </submittedName>
</protein>
<comment type="subcellular location">
    <subcellularLocation>
        <location evidence="1 7">Cell outer membrane</location>
        <topology evidence="1 7">Multi-pass membrane protein</topology>
    </subcellularLocation>
</comment>
<proteinExistence type="inferred from homology"/>
<dbReference type="InterPro" id="IPR023996">
    <property type="entry name" value="TonB-dep_OMP_SusC/RagA"/>
</dbReference>
<evidence type="ECO:0000256" key="4">
    <source>
        <dbReference type="ARBA" id="ARBA00022692"/>
    </source>
</evidence>
<dbReference type="Pfam" id="PF07715">
    <property type="entry name" value="Plug"/>
    <property type="match status" value="1"/>
</dbReference>
<reference evidence="9 10" key="1">
    <citation type="submission" date="2019-04" db="EMBL/GenBank/DDBJ databases">
        <title>Pedobacter sp. RP-3-15 sp. nov., isolated from Arctic soil.</title>
        <authorList>
            <person name="Dahal R.H."/>
            <person name="Kim D.-U."/>
        </authorList>
    </citation>
    <scope>NUCLEOTIDE SEQUENCE [LARGE SCALE GENOMIC DNA]</scope>
    <source>
        <strain evidence="9 10">RP-3-15</strain>
    </source>
</reference>
<comment type="caution">
    <text evidence="9">The sequence shown here is derived from an EMBL/GenBank/DDBJ whole genome shotgun (WGS) entry which is preliminary data.</text>
</comment>
<evidence type="ECO:0000256" key="6">
    <source>
        <dbReference type="ARBA" id="ARBA00023237"/>
    </source>
</evidence>
<gene>
    <name evidence="9" type="ORF">FA047_02465</name>
</gene>
<feature type="domain" description="Secretin/TonB short N-terminal" evidence="8">
    <location>
        <begin position="69"/>
        <end position="120"/>
    </location>
</feature>
<dbReference type="AlphaFoldDB" id="A0A4U1CTB7"/>
<dbReference type="GO" id="GO:0009279">
    <property type="term" value="C:cell outer membrane"/>
    <property type="evidence" value="ECO:0007669"/>
    <property type="project" value="UniProtKB-SubCell"/>
</dbReference>
<dbReference type="SUPFAM" id="SSF56935">
    <property type="entry name" value="Porins"/>
    <property type="match status" value="1"/>
</dbReference>
<evidence type="ECO:0000256" key="1">
    <source>
        <dbReference type="ARBA" id="ARBA00004571"/>
    </source>
</evidence>
<dbReference type="NCBIfam" id="TIGR04056">
    <property type="entry name" value="OMP_RagA_SusC"/>
    <property type="match status" value="1"/>
</dbReference>
<dbReference type="InterPro" id="IPR037066">
    <property type="entry name" value="Plug_dom_sf"/>
</dbReference>
<keyword evidence="3 7" id="KW-1134">Transmembrane beta strand</keyword>
<dbReference type="Proteomes" id="UP000307244">
    <property type="component" value="Unassembled WGS sequence"/>
</dbReference>
<keyword evidence="2 7" id="KW-0813">Transport</keyword>
<accession>A0A4U1CTB7</accession>
<dbReference type="InterPro" id="IPR011662">
    <property type="entry name" value="Secretin/TonB_short_N"/>
</dbReference>
<dbReference type="Gene3D" id="2.60.40.1120">
    <property type="entry name" value="Carboxypeptidase-like, regulatory domain"/>
    <property type="match status" value="1"/>
</dbReference>
<keyword evidence="5 7" id="KW-0472">Membrane</keyword>
<dbReference type="NCBIfam" id="TIGR04057">
    <property type="entry name" value="SusC_RagA_signa"/>
    <property type="match status" value="1"/>
</dbReference>
<dbReference type="Gene3D" id="3.55.50.30">
    <property type="match status" value="1"/>
</dbReference>
<comment type="similarity">
    <text evidence="7">Belongs to the TonB-dependent receptor family.</text>
</comment>
<evidence type="ECO:0000256" key="3">
    <source>
        <dbReference type="ARBA" id="ARBA00022452"/>
    </source>
</evidence>
<dbReference type="SMART" id="SM00965">
    <property type="entry name" value="STN"/>
    <property type="match status" value="1"/>
</dbReference>
<dbReference type="InterPro" id="IPR012910">
    <property type="entry name" value="Plug_dom"/>
</dbReference>
<dbReference type="SUPFAM" id="SSF49464">
    <property type="entry name" value="Carboxypeptidase regulatory domain-like"/>
    <property type="match status" value="1"/>
</dbReference>
<dbReference type="Gene3D" id="2.40.170.20">
    <property type="entry name" value="TonB-dependent receptor, beta-barrel domain"/>
    <property type="match status" value="1"/>
</dbReference>
<dbReference type="Pfam" id="PF07660">
    <property type="entry name" value="STN"/>
    <property type="match status" value="1"/>
</dbReference>
<evidence type="ECO:0000256" key="2">
    <source>
        <dbReference type="ARBA" id="ARBA00022448"/>
    </source>
</evidence>
<dbReference type="InterPro" id="IPR036942">
    <property type="entry name" value="Beta-barrel_TonB_sf"/>
</dbReference>
<dbReference type="Pfam" id="PF13715">
    <property type="entry name" value="CarbopepD_reg_2"/>
    <property type="match status" value="1"/>
</dbReference>
<evidence type="ECO:0000256" key="5">
    <source>
        <dbReference type="ARBA" id="ARBA00023136"/>
    </source>
</evidence>
<keyword evidence="10" id="KW-1185">Reference proteome</keyword>
<evidence type="ECO:0000313" key="10">
    <source>
        <dbReference type="Proteomes" id="UP000307244"/>
    </source>
</evidence>
<dbReference type="EMBL" id="SWBQ01000001">
    <property type="protein sequence ID" value="TKC08978.1"/>
    <property type="molecule type" value="Genomic_DNA"/>
</dbReference>
<evidence type="ECO:0000313" key="9">
    <source>
        <dbReference type="EMBL" id="TKC08978.1"/>
    </source>
</evidence>
<keyword evidence="6 7" id="KW-0998">Cell outer membrane</keyword>
<evidence type="ECO:0000259" key="8">
    <source>
        <dbReference type="SMART" id="SM00965"/>
    </source>
</evidence>